<comment type="caution">
    <text evidence="2">The sequence shown here is derived from an EMBL/GenBank/DDBJ whole genome shotgun (WGS) entry which is preliminary data.</text>
</comment>
<feature type="region of interest" description="Disordered" evidence="1">
    <location>
        <begin position="38"/>
        <end position="64"/>
    </location>
</feature>
<sequence length="326" mass="35579">MKTPLLLLLACGIAQAEDCKSIKDDAARLKCWDAQASEPGKPAFRDPKEFPFGDNTGPLKEPPSAPGFIVRDKMSGPYEDGKAVSLSLTTSNDDRILKTNAAVMYNLGNEVFSRDWQRKGWSTWIGVQWTKDANRKKPVDGRLARLAALGLAGTDIPVQTMVALEFSQDNVAKSKTFGLRPEFTPVILNVTEKGTPYSEAGAYSVYLKFGAQIDQVRQTRANQEVSGGAGGLNLKTSLNYYPGGELARLRLFLDAVRARDLYAASEIGKRSSTYYDFGAEWLFTRPDQKAGAVAPTLGLHRTIGDNFLTGTARSVQTVVSFGLKIN</sequence>
<dbReference type="Proteomes" id="UP000475582">
    <property type="component" value="Unassembled WGS sequence"/>
</dbReference>
<accession>A0A6L6PGI9</accession>
<reference evidence="2 3" key="1">
    <citation type="submission" date="2019-11" db="EMBL/GenBank/DDBJ databases">
        <title>Type strains purchased from KCTC, JCM and DSMZ.</title>
        <authorList>
            <person name="Lu H."/>
        </authorList>
    </citation>
    <scope>NUCLEOTIDE SEQUENCE [LARGE SCALE GENOMIC DNA]</scope>
    <source>
        <strain evidence="2 3">KCTC 22382</strain>
    </source>
</reference>
<name>A0A6L6PGI9_9BURK</name>
<evidence type="ECO:0000313" key="3">
    <source>
        <dbReference type="Proteomes" id="UP000475582"/>
    </source>
</evidence>
<evidence type="ECO:0000313" key="2">
    <source>
        <dbReference type="EMBL" id="MTV37701.1"/>
    </source>
</evidence>
<evidence type="ECO:0000256" key="1">
    <source>
        <dbReference type="SAM" id="MobiDB-lite"/>
    </source>
</evidence>
<dbReference type="OrthoDB" id="9922557at2"/>
<dbReference type="AlphaFoldDB" id="A0A6L6PGI9"/>
<dbReference type="RefSeq" id="WP_155463180.1">
    <property type="nucleotide sequence ID" value="NZ_WNKY01000007.1"/>
</dbReference>
<dbReference type="EMBL" id="WNKY01000007">
    <property type="protein sequence ID" value="MTV37701.1"/>
    <property type="molecule type" value="Genomic_DNA"/>
</dbReference>
<gene>
    <name evidence="2" type="ORF">GM676_08895</name>
</gene>
<keyword evidence="3" id="KW-1185">Reference proteome</keyword>
<organism evidence="2 3">
    <name type="scientific">Duganella radicis</name>
    <dbReference type="NCBI Taxonomy" id="551988"/>
    <lineage>
        <taxon>Bacteria</taxon>
        <taxon>Pseudomonadati</taxon>
        <taxon>Pseudomonadota</taxon>
        <taxon>Betaproteobacteria</taxon>
        <taxon>Burkholderiales</taxon>
        <taxon>Oxalobacteraceae</taxon>
        <taxon>Telluria group</taxon>
        <taxon>Duganella</taxon>
    </lineage>
</organism>
<protein>
    <submittedName>
        <fullName evidence="2">Uncharacterized protein</fullName>
    </submittedName>
</protein>
<proteinExistence type="predicted"/>